<reference evidence="4" key="1">
    <citation type="journal article" date="2019" name="Int. J. Syst. Evol. Microbiol.">
        <title>The Global Catalogue of Microorganisms (GCM) 10K type strain sequencing project: providing services to taxonomists for standard genome sequencing and annotation.</title>
        <authorList>
            <consortium name="The Broad Institute Genomics Platform"/>
            <consortium name="The Broad Institute Genome Sequencing Center for Infectious Disease"/>
            <person name="Wu L."/>
            <person name="Ma J."/>
        </authorList>
    </citation>
    <scope>NUCLEOTIDE SEQUENCE [LARGE SCALE GENOMIC DNA]</scope>
    <source>
        <strain evidence="4">JCM 18304</strain>
    </source>
</reference>
<dbReference type="PANTHER" id="PTHR36840:SF1">
    <property type="entry name" value="BLL5714 PROTEIN"/>
    <property type="match status" value="1"/>
</dbReference>
<feature type="region of interest" description="Disordered" evidence="1">
    <location>
        <begin position="1"/>
        <end position="25"/>
    </location>
</feature>
<feature type="region of interest" description="Disordered" evidence="1">
    <location>
        <begin position="404"/>
        <end position="425"/>
    </location>
</feature>
<dbReference type="EMBL" id="BAABJQ010000036">
    <property type="protein sequence ID" value="GAA5199202.1"/>
    <property type="molecule type" value="Genomic_DNA"/>
</dbReference>
<protein>
    <submittedName>
        <fullName evidence="3">Low temperature requirement protein A</fullName>
    </submittedName>
</protein>
<proteinExistence type="predicted"/>
<feature type="transmembrane region" description="Helical" evidence="2">
    <location>
        <begin position="377"/>
        <end position="393"/>
    </location>
</feature>
<organism evidence="3 4">
    <name type="scientific">Rugosimonospora acidiphila</name>
    <dbReference type="NCBI Taxonomy" id="556531"/>
    <lineage>
        <taxon>Bacteria</taxon>
        <taxon>Bacillati</taxon>
        <taxon>Actinomycetota</taxon>
        <taxon>Actinomycetes</taxon>
        <taxon>Micromonosporales</taxon>
        <taxon>Micromonosporaceae</taxon>
        <taxon>Rugosimonospora</taxon>
    </lineage>
</organism>
<accession>A0ABP9SPL8</accession>
<feature type="compositionally biased region" description="Acidic residues" evidence="1">
    <location>
        <begin position="415"/>
        <end position="425"/>
    </location>
</feature>
<keyword evidence="4" id="KW-1185">Reference proteome</keyword>
<comment type="caution">
    <text evidence="3">The sequence shown here is derived from an EMBL/GenBank/DDBJ whole genome shotgun (WGS) entry which is preliminary data.</text>
</comment>
<evidence type="ECO:0000313" key="4">
    <source>
        <dbReference type="Proteomes" id="UP001501570"/>
    </source>
</evidence>
<keyword evidence="2" id="KW-0472">Membrane</keyword>
<gene>
    <name evidence="3" type="ORF">GCM10023322_74280</name>
</gene>
<dbReference type="RefSeq" id="WP_345637865.1">
    <property type="nucleotide sequence ID" value="NZ_BAABJQ010000036.1"/>
</dbReference>
<dbReference type="PANTHER" id="PTHR36840">
    <property type="entry name" value="BLL5714 PROTEIN"/>
    <property type="match status" value="1"/>
</dbReference>
<feature type="transmembrane region" description="Helical" evidence="2">
    <location>
        <begin position="327"/>
        <end position="345"/>
    </location>
</feature>
<feature type="transmembrane region" description="Helical" evidence="2">
    <location>
        <begin position="160"/>
        <end position="177"/>
    </location>
</feature>
<sequence length="425" mass="45998">MSGHDRPAAPPPGRGGAPMTPGGTATVLVRRRGGPQRATLLELFFDVVFVAFLALTSMDFSHDLRWAGAVKAIVPLFALWWLWSITTLLTDFFDPQRLPVQVVLTGIMLGTVLATVAAPGAFGKHGLFFAAAYVAVNIGRGVVLTATSRDREPRDRVVRFLFWFGVSATPWLLGGLLHGDRRVVLWGVALAIDYWSGWARYPTPRIGRIPREHYDNASEHLGERYQQIMILAVGDMILVATLRYSHSAPTWGRTAGFLLVFASAVLLWQIYVFRAGAVLESEITRHPSRSVRWTPLTHLIMVTGVVTMSAGLEVVILDPGGTPPSGWYGAIFGGPALFMAGRILFELEVFNRFATARAVGLGVLIAASPLAIPLPPLGVAVVVAAILLGITVSDRVRARKWFTEPVSRPGPEPGAGDDDGDVPGR</sequence>
<feature type="transmembrane region" description="Helical" evidence="2">
    <location>
        <begin position="102"/>
        <end position="122"/>
    </location>
</feature>
<feature type="transmembrane region" description="Helical" evidence="2">
    <location>
        <begin position="72"/>
        <end position="90"/>
    </location>
</feature>
<feature type="transmembrane region" description="Helical" evidence="2">
    <location>
        <begin position="40"/>
        <end position="60"/>
    </location>
</feature>
<dbReference type="InterPro" id="IPR010640">
    <property type="entry name" value="Low_temperature_requirement_A"/>
</dbReference>
<feature type="transmembrane region" description="Helical" evidence="2">
    <location>
        <begin position="251"/>
        <end position="273"/>
    </location>
</feature>
<name>A0ABP9SPL8_9ACTN</name>
<evidence type="ECO:0000256" key="2">
    <source>
        <dbReference type="SAM" id="Phobius"/>
    </source>
</evidence>
<dbReference type="Pfam" id="PF06772">
    <property type="entry name" value="LtrA"/>
    <property type="match status" value="1"/>
</dbReference>
<evidence type="ECO:0000256" key="1">
    <source>
        <dbReference type="SAM" id="MobiDB-lite"/>
    </source>
</evidence>
<keyword evidence="2" id="KW-0812">Transmembrane</keyword>
<evidence type="ECO:0000313" key="3">
    <source>
        <dbReference type="EMBL" id="GAA5199202.1"/>
    </source>
</evidence>
<keyword evidence="2" id="KW-1133">Transmembrane helix</keyword>
<feature type="transmembrane region" description="Helical" evidence="2">
    <location>
        <begin position="128"/>
        <end position="148"/>
    </location>
</feature>
<feature type="transmembrane region" description="Helical" evidence="2">
    <location>
        <begin position="293"/>
        <end position="315"/>
    </location>
</feature>
<dbReference type="Proteomes" id="UP001501570">
    <property type="component" value="Unassembled WGS sequence"/>
</dbReference>